<feature type="chain" id="PRO_5013000196" evidence="2">
    <location>
        <begin position="20"/>
        <end position="1261"/>
    </location>
</feature>
<dbReference type="Proteomes" id="UP000186817">
    <property type="component" value="Unassembled WGS sequence"/>
</dbReference>
<reference evidence="3 4" key="1">
    <citation type="submission" date="2016-02" db="EMBL/GenBank/DDBJ databases">
        <title>Genome analysis of coral dinoflagellate symbionts highlights evolutionary adaptations to a symbiotic lifestyle.</title>
        <authorList>
            <person name="Aranda M."/>
            <person name="Li Y."/>
            <person name="Liew Y.J."/>
            <person name="Baumgarten S."/>
            <person name="Simakov O."/>
            <person name="Wilson M."/>
            <person name="Piel J."/>
            <person name="Ashoor H."/>
            <person name="Bougouffa S."/>
            <person name="Bajic V.B."/>
            <person name="Ryu T."/>
            <person name="Ravasi T."/>
            <person name="Bayer T."/>
            <person name="Micklem G."/>
            <person name="Kim H."/>
            <person name="Bhak J."/>
            <person name="Lajeunesse T.C."/>
            <person name="Voolstra C.R."/>
        </authorList>
    </citation>
    <scope>NUCLEOTIDE SEQUENCE [LARGE SCALE GENOMIC DNA]</scope>
    <source>
        <strain evidence="3 4">CCMP2467</strain>
    </source>
</reference>
<evidence type="ECO:0000256" key="1">
    <source>
        <dbReference type="SAM" id="MobiDB-lite"/>
    </source>
</evidence>
<keyword evidence="2" id="KW-0732">Signal</keyword>
<name>A0A1Q9DBC4_SYMMI</name>
<proteinExistence type="predicted"/>
<evidence type="ECO:0000256" key="2">
    <source>
        <dbReference type="SAM" id="SignalP"/>
    </source>
</evidence>
<feature type="signal peptide" evidence="2">
    <location>
        <begin position="1"/>
        <end position="19"/>
    </location>
</feature>
<comment type="caution">
    <text evidence="3">The sequence shown here is derived from an EMBL/GenBank/DDBJ whole genome shotgun (WGS) entry which is preliminary data.</text>
</comment>
<accession>A0A1Q9DBC4</accession>
<feature type="region of interest" description="Disordered" evidence="1">
    <location>
        <begin position="336"/>
        <end position="361"/>
    </location>
</feature>
<protein>
    <submittedName>
        <fullName evidence="3">Uncharacterized protein</fullName>
    </submittedName>
</protein>
<evidence type="ECO:0000313" key="3">
    <source>
        <dbReference type="EMBL" id="OLP92472.1"/>
    </source>
</evidence>
<dbReference type="AlphaFoldDB" id="A0A1Q9DBC4"/>
<keyword evidence="4" id="KW-1185">Reference proteome</keyword>
<feature type="compositionally biased region" description="Basic residues" evidence="1">
    <location>
        <begin position="337"/>
        <end position="355"/>
    </location>
</feature>
<dbReference type="EMBL" id="LSRX01000621">
    <property type="protein sequence ID" value="OLP92472.1"/>
    <property type="molecule type" value="Genomic_DNA"/>
</dbReference>
<dbReference type="OrthoDB" id="431851at2759"/>
<organism evidence="3 4">
    <name type="scientific">Symbiodinium microadriaticum</name>
    <name type="common">Dinoflagellate</name>
    <name type="synonym">Zooxanthella microadriatica</name>
    <dbReference type="NCBI Taxonomy" id="2951"/>
    <lineage>
        <taxon>Eukaryota</taxon>
        <taxon>Sar</taxon>
        <taxon>Alveolata</taxon>
        <taxon>Dinophyceae</taxon>
        <taxon>Suessiales</taxon>
        <taxon>Symbiodiniaceae</taxon>
        <taxon>Symbiodinium</taxon>
    </lineage>
</organism>
<gene>
    <name evidence="3" type="ORF">AK812_SmicGene25739</name>
</gene>
<evidence type="ECO:0000313" key="4">
    <source>
        <dbReference type="Proteomes" id="UP000186817"/>
    </source>
</evidence>
<sequence length="1261" mass="132601">MVLLSLGWLLITVCSTALASESDASCLAGSATCSTNALIQKSSQVSAQSAASEEDPTAVPTDSESHAALLARASQRAGSGSADGVQVLDSAVSSKVFGAIADGFESVGNGIADAAGSAADIAGDIGSGIADVGLTVGDYVGNAAVIVGNSIVEAAETSIDALPNEIKDAASTLGDAAVAAGGAVADVGEVVADATVDLAGDALDAAEHSVAQGVRLASTVGNEIASKAAALGGEIAKLGPLAAGLAKAAWDEIKKFINCLAQSFTLCNMLIGDVCDCDAGSDVSASLSGLSMTCKFKHTGDFAQGYGISSSSSSSFEMGDASSSGKIKLPGNLFQQQRKHPGSSLRSRKALKGSKSKAPAGSCESNLELALESLVQFEPTLTIKLKTNGDTEVGVEGLVRASFDALVTAEGSCGMSAERRFPQKPLKKVACAPPFCIIVLLQMVAEVEMTGVITGSAEVGASADFQISGSVLVNPSGHADADFQSPTIKHQEGFGLAASAFGSVRVGMGPVLTVWPMPGIPIVINPMFNAEVRAQGTLRLSSGNSLAETQAVESRTAVTSNTSRVNRIDMCGAAAVNLFADIDIQGFSIPKPITAQLGTNWIKDKIKESILKGATLLVKYITGPAACIPGAGAVTNFVMDAAHTAAGAIAGLIPNLNLDFTTPSMQLMGPTKLYCKEVFTTPGFDTAACAAELGCKFAGRPPPPMVTILPAAQIAEHDWGAWGRSIGAAQGISFGFQFIQIGKFRVGAVDEGHLTIAHIGGHTAQIFRSDGTLHPGPRTAWSTWDRPESVPAGITAGDRFLQLGKFRLGDADGHHFLVTHDSGQTIQIYRGDGTQHPGPRTDWTAAISTRSPSAWTCKDLPEMAYGACDKGWAGFGDRFIQLGDWRLAAIDHRHFSISHKDGITSQIWHAEGSVHPGPRHDFSAWGRPLGFPSGITFGPQFIQIGKWRLGQIDLEHFTIAHQDGTTAQIFRADGTLHNGPRTDYNAWSRSSGPAGSVTFGDRFIQFGRFRLGDADGTHFLVTHSGGQTIQIYHKHGSLHPGPRTDWTRALNDRYPQWHCGTVQSVFGTCTGIATGHRFLQLGEWRLAEIDGNHFTVSHQAGQTAQIYRNDGTLHPGPRTSWGAWHLETKEVHSSGRLAFGDRFIQFGHFRMGEVNEAHFSISHSGGQTIQIFHKQGTLHPGPRTDFGLWHRKVGDALGVSFGDRFVQIGNFRVGDVDGRHFSVTHVGGQTSVIFDADGKVSPGPRSDFTTFGRPLSECQLY</sequence>